<proteinExistence type="predicted"/>
<protein>
    <submittedName>
        <fullName evidence="1">Uncharacterized protein</fullName>
    </submittedName>
</protein>
<reference evidence="1" key="1">
    <citation type="submission" date="2024-09" db="EMBL/GenBank/DDBJ databases">
        <title>Black Yeasts Isolated from many extreme environments.</title>
        <authorList>
            <person name="Coleine C."/>
            <person name="Stajich J.E."/>
            <person name="Selbmann L."/>
        </authorList>
    </citation>
    <scope>NUCLEOTIDE SEQUENCE</scope>
    <source>
        <strain evidence="1">CCFEE 5737</strain>
    </source>
</reference>
<comment type="caution">
    <text evidence="1">The sequence shown here is derived from an EMBL/GenBank/DDBJ whole genome shotgun (WGS) entry which is preliminary data.</text>
</comment>
<accession>A0ACC3DAB8</accession>
<sequence>MGNLPHPSHDNLPSLQYLLHRVDNPYTRVARSDIEIIDIQDFPPSLEPIASGGSLDYPSSTSSHSRHDDVFTSHEDPTTHPTSVHTGQRSYHDKRDTGTASENWSTQVIHNSSSESDRVKFEAVALYGVGGKYPGVPHKPLARRRRPRSEVIVYKDRYEDRYRHRHDFHRGSVPMQQASTDSASTSELLSSLRKLIVVIFLVLIAASLIVTGIFTSFSCKLKHDQVKLVVFGSVQASIVSTVGAMLAYRRTLLETLLAALILEVVVNQAMSLNVATFCPR</sequence>
<gene>
    <name evidence="1" type="ORF">LTS18_009777</name>
</gene>
<dbReference type="Proteomes" id="UP001186974">
    <property type="component" value="Unassembled WGS sequence"/>
</dbReference>
<dbReference type="EMBL" id="JAWDJW010006601">
    <property type="protein sequence ID" value="KAK3064141.1"/>
    <property type="molecule type" value="Genomic_DNA"/>
</dbReference>
<keyword evidence="2" id="KW-1185">Reference proteome</keyword>
<evidence type="ECO:0000313" key="1">
    <source>
        <dbReference type="EMBL" id="KAK3064141.1"/>
    </source>
</evidence>
<name>A0ACC3DAB8_9PEZI</name>
<evidence type="ECO:0000313" key="2">
    <source>
        <dbReference type="Proteomes" id="UP001186974"/>
    </source>
</evidence>
<organism evidence="1 2">
    <name type="scientific">Coniosporium uncinatum</name>
    <dbReference type="NCBI Taxonomy" id="93489"/>
    <lineage>
        <taxon>Eukaryota</taxon>
        <taxon>Fungi</taxon>
        <taxon>Dikarya</taxon>
        <taxon>Ascomycota</taxon>
        <taxon>Pezizomycotina</taxon>
        <taxon>Dothideomycetes</taxon>
        <taxon>Dothideomycetes incertae sedis</taxon>
        <taxon>Coniosporium</taxon>
    </lineage>
</organism>